<dbReference type="GO" id="GO:0003725">
    <property type="term" value="F:double-stranded RNA binding"/>
    <property type="evidence" value="ECO:0007669"/>
    <property type="project" value="TreeGrafter"/>
</dbReference>
<dbReference type="GO" id="GO:0008033">
    <property type="term" value="P:tRNA processing"/>
    <property type="evidence" value="ECO:0007669"/>
    <property type="project" value="UniProtKB-KW"/>
</dbReference>
<dbReference type="CDD" id="cd10845">
    <property type="entry name" value="DSRM_RNAse_III_family"/>
    <property type="match status" value="1"/>
</dbReference>
<dbReference type="GO" id="GO:0005737">
    <property type="term" value="C:cytoplasm"/>
    <property type="evidence" value="ECO:0007669"/>
    <property type="project" value="UniProtKB-SubCell"/>
</dbReference>
<dbReference type="InterPro" id="IPR011907">
    <property type="entry name" value="RNase_III"/>
</dbReference>
<evidence type="ECO:0000259" key="10">
    <source>
        <dbReference type="PROSITE" id="PS50137"/>
    </source>
</evidence>
<dbReference type="GO" id="GO:0004525">
    <property type="term" value="F:ribonuclease III activity"/>
    <property type="evidence" value="ECO:0007669"/>
    <property type="project" value="UniProtKB-UniRule"/>
</dbReference>
<dbReference type="InterPro" id="IPR000999">
    <property type="entry name" value="RNase_III_dom"/>
</dbReference>
<accession>A0A1F4VLX7</accession>
<dbReference type="PROSITE" id="PS50137">
    <property type="entry name" value="DS_RBD"/>
    <property type="match status" value="1"/>
</dbReference>
<keyword evidence="3 9" id="KW-0698">rRNA processing</keyword>
<dbReference type="CDD" id="cd00593">
    <property type="entry name" value="RIBOc"/>
    <property type="match status" value="1"/>
</dbReference>
<reference evidence="12 13" key="1">
    <citation type="journal article" date="2016" name="Nat. Commun.">
        <title>Thousands of microbial genomes shed light on interconnected biogeochemical processes in an aquifer system.</title>
        <authorList>
            <person name="Anantharaman K."/>
            <person name="Brown C.T."/>
            <person name="Hug L.A."/>
            <person name="Sharon I."/>
            <person name="Castelle C.J."/>
            <person name="Probst A.J."/>
            <person name="Thomas B.C."/>
            <person name="Singh A."/>
            <person name="Wilkins M.J."/>
            <person name="Karaoz U."/>
            <person name="Brodie E.L."/>
            <person name="Williams K.H."/>
            <person name="Hubbard S.S."/>
            <person name="Banfield J.F."/>
        </authorList>
    </citation>
    <scope>NUCLEOTIDE SEQUENCE [LARGE SCALE GENOMIC DNA]</scope>
</reference>
<evidence type="ECO:0000256" key="3">
    <source>
        <dbReference type="ARBA" id="ARBA00022552"/>
    </source>
</evidence>
<evidence type="ECO:0000256" key="4">
    <source>
        <dbReference type="ARBA" id="ARBA00022664"/>
    </source>
</evidence>
<keyword evidence="7 9" id="KW-0378">Hydrolase</keyword>
<dbReference type="GO" id="GO:0019843">
    <property type="term" value="F:rRNA binding"/>
    <property type="evidence" value="ECO:0007669"/>
    <property type="project" value="UniProtKB-KW"/>
</dbReference>
<protein>
    <recommendedName>
        <fullName evidence="9">Ribonuclease 3</fullName>
        <ecNumber evidence="9">3.1.26.3</ecNumber>
    </recommendedName>
    <alternativeName>
        <fullName evidence="9">Ribonuclease III</fullName>
        <shortName evidence="9">RNase III</shortName>
    </alternativeName>
</protein>
<dbReference type="PANTHER" id="PTHR11207:SF0">
    <property type="entry name" value="RIBONUCLEASE 3"/>
    <property type="match status" value="1"/>
</dbReference>
<evidence type="ECO:0000259" key="11">
    <source>
        <dbReference type="PROSITE" id="PS50142"/>
    </source>
</evidence>
<comment type="function">
    <text evidence="9">Digests double-stranded RNA. Involved in the processing of primary rRNA transcript to yield the immediate precursors to the large and small rRNAs (23S and 16S). Processes some mRNAs, and tRNAs when they are encoded in the rRNA operon. Processes pre-crRNA and tracrRNA of type II CRISPR loci if present in the organism.</text>
</comment>
<dbReference type="Gene3D" id="1.10.1520.10">
    <property type="entry name" value="Ribonuclease III domain"/>
    <property type="match status" value="1"/>
</dbReference>
<comment type="subcellular location">
    <subcellularLocation>
        <location evidence="9">Cytoplasm</location>
    </subcellularLocation>
</comment>
<evidence type="ECO:0000256" key="1">
    <source>
        <dbReference type="ARBA" id="ARBA00000109"/>
    </source>
</evidence>
<dbReference type="InterPro" id="IPR036389">
    <property type="entry name" value="RNase_III_sf"/>
</dbReference>
<dbReference type="STRING" id="1802630.A3H26_00785"/>
<feature type="domain" description="DRBM" evidence="10">
    <location>
        <begin position="168"/>
        <end position="237"/>
    </location>
</feature>
<comment type="subunit">
    <text evidence="9">Homodimer.</text>
</comment>
<dbReference type="SUPFAM" id="SSF54768">
    <property type="entry name" value="dsRNA-binding domain-like"/>
    <property type="match status" value="1"/>
</dbReference>
<dbReference type="Pfam" id="PF00035">
    <property type="entry name" value="dsrm"/>
    <property type="match status" value="1"/>
</dbReference>
<dbReference type="AlphaFoldDB" id="A0A1F4VLX7"/>
<gene>
    <name evidence="9" type="primary">rnc</name>
    <name evidence="12" type="ORF">A3H26_00785</name>
</gene>
<evidence type="ECO:0000256" key="7">
    <source>
        <dbReference type="ARBA" id="ARBA00022801"/>
    </source>
</evidence>
<keyword evidence="9" id="KW-0819">tRNA processing</keyword>
<keyword evidence="6 9" id="KW-0255">Endonuclease</keyword>
<keyword evidence="8 9" id="KW-0694">RNA-binding</keyword>
<dbReference type="GO" id="GO:0006397">
    <property type="term" value="P:mRNA processing"/>
    <property type="evidence" value="ECO:0007669"/>
    <property type="project" value="UniProtKB-UniRule"/>
</dbReference>
<keyword evidence="5 9" id="KW-0540">Nuclease</keyword>
<dbReference type="SMART" id="SM00535">
    <property type="entry name" value="RIBOc"/>
    <property type="match status" value="1"/>
</dbReference>
<feature type="active site" evidence="9">
    <location>
        <position position="130"/>
    </location>
</feature>
<name>A0A1F4VLX7_UNCKA</name>
<keyword evidence="9" id="KW-0699">rRNA-binding</keyword>
<dbReference type="PANTHER" id="PTHR11207">
    <property type="entry name" value="RIBONUCLEASE III"/>
    <property type="match status" value="1"/>
</dbReference>
<sequence>MTSLTKENKKSFFEIEKILDCKIQDFDIFKTAFTHRSYLNEHPEHKFPSNERLEFLGDAVLQFLSSDFLYSNYKEAPEGEMTNYRAAIVCTPSLAEEAKRLGYGDLLFLSNGEEVSGGRQREYILANTFEAVLGALFLERGIEVCRKFVNKNLFYKIVEIVKNSTYKDSKSIFQEIVQEKFNLTPKYDVIDSWGADHNKTFKVGVYVGKELFGEGEGGSKQKAEQEAAQAGLDKIPLVDKAKSL</sequence>
<comment type="cofactor">
    <cofactor evidence="9">
        <name>Mg(2+)</name>
        <dbReference type="ChEBI" id="CHEBI:18420"/>
    </cofactor>
</comment>
<dbReference type="NCBIfam" id="TIGR02191">
    <property type="entry name" value="RNaseIII"/>
    <property type="match status" value="1"/>
</dbReference>
<feature type="binding site" evidence="9">
    <location>
        <position position="127"/>
    </location>
    <ligand>
        <name>Mg(2+)</name>
        <dbReference type="ChEBI" id="CHEBI:18420"/>
    </ligand>
</feature>
<feature type="active site" evidence="9">
    <location>
        <position position="58"/>
    </location>
</feature>
<keyword evidence="4 9" id="KW-0507">mRNA processing</keyword>
<feature type="domain" description="RNase III" evidence="11">
    <location>
        <begin position="12"/>
        <end position="141"/>
    </location>
</feature>
<dbReference type="InterPro" id="IPR014720">
    <property type="entry name" value="dsRBD_dom"/>
</dbReference>
<evidence type="ECO:0000313" key="12">
    <source>
        <dbReference type="EMBL" id="OGC57803.1"/>
    </source>
</evidence>
<comment type="similarity">
    <text evidence="2">Belongs to the ribonuclease III family.</text>
</comment>
<comment type="catalytic activity">
    <reaction evidence="1 9">
        <text>Endonucleolytic cleavage to 5'-phosphomonoester.</text>
        <dbReference type="EC" id="3.1.26.3"/>
    </reaction>
</comment>
<dbReference type="SUPFAM" id="SSF69065">
    <property type="entry name" value="RNase III domain-like"/>
    <property type="match status" value="1"/>
</dbReference>
<evidence type="ECO:0000256" key="5">
    <source>
        <dbReference type="ARBA" id="ARBA00022722"/>
    </source>
</evidence>
<keyword evidence="9" id="KW-0460">Magnesium</keyword>
<organism evidence="12 13">
    <name type="scientific">candidate division WWE3 bacterium RIFCSPLOWO2_12_FULL_36_10</name>
    <dbReference type="NCBI Taxonomy" id="1802630"/>
    <lineage>
        <taxon>Bacteria</taxon>
        <taxon>Katanobacteria</taxon>
    </lineage>
</organism>
<keyword evidence="9" id="KW-0479">Metal-binding</keyword>
<dbReference type="PROSITE" id="PS50142">
    <property type="entry name" value="RNASE_3_2"/>
    <property type="match status" value="1"/>
</dbReference>
<proteinExistence type="inferred from homology"/>
<dbReference type="EC" id="3.1.26.3" evidence="9"/>
<dbReference type="Gene3D" id="3.30.160.20">
    <property type="match status" value="1"/>
</dbReference>
<comment type="caution">
    <text evidence="12">The sequence shown here is derived from an EMBL/GenBank/DDBJ whole genome shotgun (WGS) entry which is preliminary data.</text>
</comment>
<dbReference type="GO" id="GO:0046872">
    <property type="term" value="F:metal ion binding"/>
    <property type="evidence" value="ECO:0007669"/>
    <property type="project" value="UniProtKB-KW"/>
</dbReference>
<dbReference type="PROSITE" id="PS00517">
    <property type="entry name" value="RNASE_3_1"/>
    <property type="match status" value="1"/>
</dbReference>
<evidence type="ECO:0000313" key="13">
    <source>
        <dbReference type="Proteomes" id="UP000177763"/>
    </source>
</evidence>
<keyword evidence="9" id="KW-0963">Cytoplasm</keyword>
<feature type="binding site" evidence="9">
    <location>
        <position position="130"/>
    </location>
    <ligand>
        <name>Mg(2+)</name>
        <dbReference type="ChEBI" id="CHEBI:18420"/>
    </ligand>
</feature>
<feature type="binding site" evidence="9">
    <location>
        <position position="54"/>
    </location>
    <ligand>
        <name>Mg(2+)</name>
        <dbReference type="ChEBI" id="CHEBI:18420"/>
    </ligand>
</feature>
<evidence type="ECO:0000256" key="8">
    <source>
        <dbReference type="ARBA" id="ARBA00022884"/>
    </source>
</evidence>
<dbReference type="GO" id="GO:0006364">
    <property type="term" value="P:rRNA processing"/>
    <property type="evidence" value="ECO:0007669"/>
    <property type="project" value="UniProtKB-UniRule"/>
</dbReference>
<dbReference type="HAMAP" id="MF_00104">
    <property type="entry name" value="RNase_III"/>
    <property type="match status" value="1"/>
</dbReference>
<dbReference type="SMART" id="SM00358">
    <property type="entry name" value="DSRM"/>
    <property type="match status" value="1"/>
</dbReference>
<evidence type="ECO:0000256" key="2">
    <source>
        <dbReference type="ARBA" id="ARBA00010183"/>
    </source>
</evidence>
<dbReference type="Proteomes" id="UP000177763">
    <property type="component" value="Unassembled WGS sequence"/>
</dbReference>
<evidence type="ECO:0000256" key="9">
    <source>
        <dbReference type="HAMAP-Rule" id="MF_00104"/>
    </source>
</evidence>
<dbReference type="Pfam" id="PF14622">
    <property type="entry name" value="Ribonucleas_3_3"/>
    <property type="match status" value="1"/>
</dbReference>
<dbReference type="GO" id="GO:0010468">
    <property type="term" value="P:regulation of gene expression"/>
    <property type="evidence" value="ECO:0007669"/>
    <property type="project" value="TreeGrafter"/>
</dbReference>
<dbReference type="EMBL" id="MEVN01000005">
    <property type="protein sequence ID" value="OGC57803.1"/>
    <property type="molecule type" value="Genomic_DNA"/>
</dbReference>
<dbReference type="FunFam" id="1.10.1520.10:FF:000001">
    <property type="entry name" value="Ribonuclease 3"/>
    <property type="match status" value="1"/>
</dbReference>
<evidence type="ECO:0000256" key="6">
    <source>
        <dbReference type="ARBA" id="ARBA00022759"/>
    </source>
</evidence>